<dbReference type="SUPFAM" id="SSF48435">
    <property type="entry name" value="Bacterial muramidases"/>
    <property type="match status" value="1"/>
</dbReference>
<dbReference type="InterPro" id="IPR008258">
    <property type="entry name" value="Transglycosylase_SLT_dom_1"/>
</dbReference>
<organism evidence="6 7">
    <name type="scientific">Luteimonas endophytica</name>
    <dbReference type="NCBI Taxonomy" id="3042023"/>
    <lineage>
        <taxon>Bacteria</taxon>
        <taxon>Pseudomonadati</taxon>
        <taxon>Pseudomonadota</taxon>
        <taxon>Gammaproteobacteria</taxon>
        <taxon>Lysobacterales</taxon>
        <taxon>Lysobacteraceae</taxon>
        <taxon>Luteimonas</taxon>
    </lineage>
</organism>
<dbReference type="InterPro" id="IPR023346">
    <property type="entry name" value="Lysozyme-like_dom_sf"/>
</dbReference>
<evidence type="ECO:0000259" key="4">
    <source>
        <dbReference type="Pfam" id="PF01464"/>
    </source>
</evidence>
<evidence type="ECO:0000259" key="5">
    <source>
        <dbReference type="Pfam" id="PF14718"/>
    </source>
</evidence>
<dbReference type="CDD" id="cd13401">
    <property type="entry name" value="Slt70-like"/>
    <property type="match status" value="1"/>
</dbReference>
<feature type="domain" description="Transglycosylase SLT" evidence="4">
    <location>
        <begin position="469"/>
        <end position="579"/>
    </location>
</feature>
<dbReference type="RefSeq" id="WP_280575931.1">
    <property type="nucleotide sequence ID" value="NZ_JARXRM010000045.1"/>
</dbReference>
<gene>
    <name evidence="6" type="ORF">QFW77_16635</name>
</gene>
<evidence type="ECO:0000313" key="7">
    <source>
        <dbReference type="Proteomes" id="UP001156940"/>
    </source>
</evidence>
<name>A0ABT6JDF0_9GAMM</name>
<evidence type="ECO:0000256" key="3">
    <source>
        <dbReference type="SAM" id="SignalP"/>
    </source>
</evidence>
<evidence type="ECO:0000313" key="6">
    <source>
        <dbReference type="EMBL" id="MDH5824600.1"/>
    </source>
</evidence>
<feature type="chain" id="PRO_5045448033" evidence="3">
    <location>
        <begin position="21"/>
        <end position="646"/>
    </location>
</feature>
<dbReference type="InterPro" id="IPR008939">
    <property type="entry name" value="Lytic_TGlycosylase_superhlx_U"/>
</dbReference>
<dbReference type="SUPFAM" id="SSF53955">
    <property type="entry name" value="Lysozyme-like"/>
    <property type="match status" value="1"/>
</dbReference>
<dbReference type="EMBL" id="JARXRM010000045">
    <property type="protein sequence ID" value="MDH5824600.1"/>
    <property type="molecule type" value="Genomic_DNA"/>
</dbReference>
<keyword evidence="7" id="KW-1185">Reference proteome</keyword>
<dbReference type="InterPro" id="IPR012289">
    <property type="entry name" value="Lytic_TGlycosylase_superhlx_L"/>
</dbReference>
<dbReference type="Gene3D" id="1.10.1240.20">
    <property type="entry name" value="Lytic transglycosylase, superhelical linker domain"/>
    <property type="match status" value="1"/>
</dbReference>
<dbReference type="PANTHER" id="PTHR37423:SF5">
    <property type="entry name" value="SOLUBLE LYTIC MUREIN TRANSGLYCOSYLASE"/>
    <property type="match status" value="1"/>
</dbReference>
<dbReference type="Gene3D" id="1.25.20.10">
    <property type="entry name" value="Bacterial muramidases"/>
    <property type="match status" value="1"/>
</dbReference>
<dbReference type="Pfam" id="PF01464">
    <property type="entry name" value="SLT"/>
    <property type="match status" value="1"/>
</dbReference>
<keyword evidence="2 3" id="KW-0732">Signal</keyword>
<dbReference type="Gene3D" id="1.10.530.10">
    <property type="match status" value="1"/>
</dbReference>
<feature type="signal peptide" evidence="3">
    <location>
        <begin position="1"/>
        <end position="20"/>
    </location>
</feature>
<comment type="similarity">
    <text evidence="1">Belongs to the transglycosylase Slt family.</text>
</comment>
<comment type="caution">
    <text evidence="6">The sequence shown here is derived from an EMBL/GenBank/DDBJ whole genome shotgun (WGS) entry which is preliminary data.</text>
</comment>
<reference evidence="6 7" key="1">
    <citation type="submission" date="2023-04" db="EMBL/GenBank/DDBJ databases">
        <title>Luteimonas endophyticus RD2P54.</title>
        <authorList>
            <person name="Sun J.-Q."/>
        </authorList>
    </citation>
    <scope>NUCLEOTIDE SEQUENCE [LARGE SCALE GENOMIC DNA]</scope>
    <source>
        <strain evidence="6 7">RD2P54</strain>
    </source>
</reference>
<accession>A0ABT6JDF0</accession>
<sequence>MKLLFAAALALAAVLPAARAQTNDQQLRAALDAAARGQPVPAHLASHPAYGWIEYAGLRRNLDSLPAAQAQAFLARYAEQAVAGAFREEWLRALYRRQDWAGIRAAWSPSIRNTALRCIELDARQRTGAADARWTAEVQEIWRSSGNSLPDECDAPFAALDARGGLAPELRWERIEMAAAEWNVAVMRSAARGLPAAERALADDYAAFLQAPHERALRWPKTPRSRLVASHGLAKLAKEAPAAGEAQLPRYAEALGFTEQDRGRVLYQAALWTVASYEPDSARRLARVPAASYDERLHEWRAREALARSDWRAALAAIEAMGDEQRNDARWTYFAARLHALLGDAPRAQALYERAAREPNFHGFLAADRLQRPYALCPIEVPGDASARARVANDPAMVRAMALYRADRPGWATREWSSALERFDDTQRRIAVQVAQDNGWNDRALFGLGRQPEETRLYALRFPLSHDGLIRAEAQRQALDPAWIAAEIRAESVFNPRARSQADARGLMQVLPTTGAAVARRLGLAWGGAASLYDPATNIRVGTAYLREMKEKYGRPYVAIAAYNAGPAPTARWQSQRPGMDADFWIETISYKETREYVARVLAFSVIYDWRLHGAAVPVTDRMHGRLGTPRREFHCPAPAAASAPG</sequence>
<evidence type="ECO:0000256" key="1">
    <source>
        <dbReference type="ARBA" id="ARBA00007734"/>
    </source>
</evidence>
<dbReference type="Proteomes" id="UP001156940">
    <property type="component" value="Unassembled WGS sequence"/>
</dbReference>
<proteinExistence type="inferred from homology"/>
<dbReference type="InterPro" id="IPR037061">
    <property type="entry name" value="Lytic_TGlycoase_superhlx_L_sf"/>
</dbReference>
<dbReference type="Pfam" id="PF14718">
    <property type="entry name" value="SLT_L"/>
    <property type="match status" value="1"/>
</dbReference>
<protein>
    <submittedName>
        <fullName evidence="6">Transglycosylase SLT domain-containing protein</fullName>
    </submittedName>
</protein>
<feature type="domain" description="Lytic transglycosylase superhelical linker" evidence="5">
    <location>
        <begin position="391"/>
        <end position="448"/>
    </location>
</feature>
<evidence type="ECO:0000256" key="2">
    <source>
        <dbReference type="ARBA" id="ARBA00022729"/>
    </source>
</evidence>
<dbReference type="PANTHER" id="PTHR37423">
    <property type="entry name" value="SOLUBLE LYTIC MUREIN TRANSGLYCOSYLASE-RELATED"/>
    <property type="match status" value="1"/>
</dbReference>